<organism evidence="2">
    <name type="scientific">Zea mays</name>
    <name type="common">Maize</name>
    <dbReference type="NCBI Taxonomy" id="4577"/>
    <lineage>
        <taxon>Eukaryota</taxon>
        <taxon>Viridiplantae</taxon>
        <taxon>Streptophyta</taxon>
        <taxon>Embryophyta</taxon>
        <taxon>Tracheophyta</taxon>
        <taxon>Spermatophyta</taxon>
        <taxon>Magnoliopsida</taxon>
        <taxon>Liliopsida</taxon>
        <taxon>Poales</taxon>
        <taxon>Poaceae</taxon>
        <taxon>PACMAD clade</taxon>
        <taxon>Panicoideae</taxon>
        <taxon>Andropogonodae</taxon>
        <taxon>Andropogoneae</taxon>
        <taxon>Tripsacinae</taxon>
        <taxon>Zea</taxon>
    </lineage>
</organism>
<dbReference type="EMBL" id="CM007650">
    <property type="protein sequence ID" value="ONM55581.1"/>
    <property type="molecule type" value="Genomic_DNA"/>
</dbReference>
<reference evidence="3" key="3">
    <citation type="submission" date="2021-05" db="UniProtKB">
        <authorList>
            <consortium name="EnsemblPlants"/>
        </authorList>
    </citation>
    <scope>IDENTIFICATION</scope>
    <source>
        <strain evidence="3">cv. B73</strain>
    </source>
</reference>
<dbReference type="Proteomes" id="UP000007305">
    <property type="component" value="Chromosome 7"/>
</dbReference>
<dbReference type="InterPro" id="IPR003676">
    <property type="entry name" value="SAUR_fam"/>
</dbReference>
<gene>
    <name evidence="2" type="ORF">ZEAMMB73_Zm00001d020782</name>
</gene>
<dbReference type="GO" id="GO:0009733">
    <property type="term" value="P:response to auxin"/>
    <property type="evidence" value="ECO:0007669"/>
    <property type="project" value="InterPro"/>
</dbReference>
<dbReference type="OMA" id="VHVITMA"/>
<evidence type="ECO:0000256" key="1">
    <source>
        <dbReference type="ARBA" id="ARBA00006974"/>
    </source>
</evidence>
<accession>A0A1D6I664</accession>
<dbReference type="PANTHER" id="PTHR31374">
    <property type="entry name" value="AUXIN-INDUCED PROTEIN-LIKE-RELATED"/>
    <property type="match status" value="1"/>
</dbReference>
<dbReference type="PANTHER" id="PTHR31374:SF212">
    <property type="entry name" value="AUXIN RESPONSIVE PROTEIN"/>
    <property type="match status" value="1"/>
</dbReference>
<evidence type="ECO:0000313" key="3">
    <source>
        <dbReference type="EnsemblPlants" id="Zm00001eb315520_P001"/>
    </source>
</evidence>
<sequence>MAAWTRKATAKAMASCVTTGAVRDDDGNKQRIPKGYIPLVLVRDGEGEGGSETRILVRVRDLREPCMAVLLEMAEEQFGYGQQGVLKVPCDAQRFHHVVAMARKSKVASA</sequence>
<dbReference type="PaxDb" id="4577-GRMZM2G021049_P01"/>
<keyword evidence="4" id="KW-1185">Reference proteome</keyword>
<reference evidence="3" key="2">
    <citation type="submission" date="2019-07" db="EMBL/GenBank/DDBJ databases">
        <authorList>
            <person name="Seetharam A."/>
            <person name="Woodhouse M."/>
            <person name="Cannon E."/>
        </authorList>
    </citation>
    <scope>NUCLEOTIDE SEQUENCE [LARGE SCALE GENOMIC DNA]</scope>
    <source>
        <strain evidence="3">cv. B73</strain>
    </source>
</reference>
<evidence type="ECO:0000313" key="2">
    <source>
        <dbReference type="EMBL" id="ONM55581.1"/>
    </source>
</evidence>
<dbReference type="eggNOG" id="ENOG502R4XJ">
    <property type="taxonomic scope" value="Eukaryota"/>
</dbReference>
<dbReference type="Gramene" id="Zm00001eb315520_T001">
    <property type="protein sequence ID" value="Zm00001eb315520_P001"/>
    <property type="gene ID" value="Zm00001eb315520"/>
</dbReference>
<dbReference type="AlphaFoldDB" id="A0A1D6I664"/>
<comment type="similarity">
    <text evidence="1">Belongs to the ARG7 family.</text>
</comment>
<dbReference type="Pfam" id="PF02519">
    <property type="entry name" value="Auxin_inducible"/>
    <property type="match status" value="1"/>
</dbReference>
<reference evidence="2 4" key="1">
    <citation type="submission" date="2015-12" db="EMBL/GenBank/DDBJ databases">
        <title>Update maize B73 reference genome by single molecule sequencing technologies.</title>
        <authorList>
            <consortium name="Maize Genome Sequencing Project"/>
            <person name="Ware D."/>
        </authorList>
    </citation>
    <scope>NUCLEOTIDE SEQUENCE [LARGE SCALE GENOMIC DNA]</scope>
    <source>
        <strain evidence="4">cv. B73</strain>
        <tissue evidence="2">Seedling</tissue>
    </source>
</reference>
<name>A0A1D6I664_MAIZE</name>
<evidence type="ECO:0000313" key="4">
    <source>
        <dbReference type="Proteomes" id="UP000007305"/>
    </source>
</evidence>
<dbReference type="ExpressionAtlas" id="A0A1D6I664">
    <property type="expression patterns" value="baseline"/>
</dbReference>
<proteinExistence type="inferred from homology"/>
<dbReference type="EnsemblPlants" id="Zm00001eb315520_T001">
    <property type="protein sequence ID" value="Zm00001eb315520_P001"/>
    <property type="gene ID" value="Zm00001eb315520"/>
</dbReference>
<protein>
    <submittedName>
        <fullName evidence="2">Auxin responsive protein</fullName>
    </submittedName>
</protein>